<gene>
    <name evidence="3" type="ORF">JOE42_000281</name>
</gene>
<proteinExistence type="inferred from homology"/>
<accession>A0ABS2KNT4</accession>
<name>A0ABS2KNT4_9NOCA</name>
<keyword evidence="2" id="KW-0520">NAD</keyword>
<reference evidence="3 4" key="1">
    <citation type="submission" date="2021-01" db="EMBL/GenBank/DDBJ databases">
        <title>Genomics of switchgrass bacterial isolates.</title>
        <authorList>
            <person name="Shade A."/>
        </authorList>
    </citation>
    <scope>NUCLEOTIDE SEQUENCE [LARGE SCALE GENOMIC DNA]</scope>
    <source>
        <strain evidence="3 4">PvP111</strain>
    </source>
</reference>
<comment type="similarity">
    <text evidence="1">Belongs to the aldehyde dehydrogenase family.</text>
</comment>
<evidence type="ECO:0000313" key="3">
    <source>
        <dbReference type="EMBL" id="MBM7413548.1"/>
    </source>
</evidence>
<evidence type="ECO:0000313" key="4">
    <source>
        <dbReference type="Proteomes" id="UP000703038"/>
    </source>
</evidence>
<dbReference type="PANTHER" id="PTHR42986">
    <property type="entry name" value="BENZALDEHYDE DEHYDROGENASE YFMT"/>
    <property type="match status" value="1"/>
</dbReference>
<protein>
    <submittedName>
        <fullName evidence="3">Acyl-CoA reductase-like NAD-dependent aldehyde dehydrogenase</fullName>
    </submittedName>
</protein>
<dbReference type="Proteomes" id="UP000703038">
    <property type="component" value="Unassembled WGS sequence"/>
</dbReference>
<comment type="caution">
    <text evidence="3">The sequence shown here is derived from an EMBL/GenBank/DDBJ whole genome shotgun (WGS) entry which is preliminary data.</text>
</comment>
<keyword evidence="4" id="KW-1185">Reference proteome</keyword>
<organism evidence="3 4">
    <name type="scientific">Rhodococcoides corynebacterioides</name>
    <dbReference type="NCBI Taxonomy" id="53972"/>
    <lineage>
        <taxon>Bacteria</taxon>
        <taxon>Bacillati</taxon>
        <taxon>Actinomycetota</taxon>
        <taxon>Actinomycetes</taxon>
        <taxon>Mycobacteriales</taxon>
        <taxon>Nocardiaceae</taxon>
        <taxon>Rhodococcoides</taxon>
    </lineage>
</organism>
<dbReference type="EMBL" id="JAFBBK010000001">
    <property type="protein sequence ID" value="MBM7413548.1"/>
    <property type="molecule type" value="Genomic_DNA"/>
</dbReference>
<dbReference type="PANTHER" id="PTHR42986:SF1">
    <property type="entry name" value="BENZALDEHYDE DEHYDROGENASE YFMT"/>
    <property type="match status" value="1"/>
</dbReference>
<evidence type="ECO:0000256" key="1">
    <source>
        <dbReference type="ARBA" id="ARBA00009986"/>
    </source>
</evidence>
<dbReference type="RefSeq" id="WP_204870853.1">
    <property type="nucleotide sequence ID" value="NZ_JAFBBK010000001.1"/>
</dbReference>
<sequence length="70" mass="7833">MTTYDGFDTLPIAGQWRVGRDGRTADDVNPYSGDVLTNSGIGRFGGEWAIDEFTTNHWISVQHTPRQYAI</sequence>
<evidence type="ECO:0000256" key="2">
    <source>
        <dbReference type="ARBA" id="ARBA00023027"/>
    </source>
</evidence>